<dbReference type="eggNOG" id="arCOG13450">
    <property type="taxonomic scope" value="Archaea"/>
</dbReference>
<dbReference type="HOGENOM" id="CLU_1998805_0_0_2"/>
<dbReference type="EMBL" id="AOHS01000063">
    <property type="protein sequence ID" value="ELY23226.1"/>
    <property type="molecule type" value="Genomic_DNA"/>
</dbReference>
<dbReference type="Proteomes" id="UP000011543">
    <property type="component" value="Unassembled WGS sequence"/>
</dbReference>
<feature type="region of interest" description="Disordered" evidence="1">
    <location>
        <begin position="1"/>
        <end position="35"/>
    </location>
</feature>
<dbReference type="KEGG" id="nmg:Nmag_1612"/>
<dbReference type="PATRIC" id="fig|547559.17.peg.4067"/>
<evidence type="ECO:0000313" key="3">
    <source>
        <dbReference type="EMBL" id="ELY23226.1"/>
    </source>
</evidence>
<organism evidence="2 4">
    <name type="scientific">Natrialba magadii (strain ATCC 43099 / DSM 3394 / CCM 3739 / CIP 104546 / IAM 13178 / JCM 8861 / NBRC 102185 / NCIMB 2190 / MS3)</name>
    <name type="common">Natronobacterium magadii</name>
    <dbReference type="NCBI Taxonomy" id="547559"/>
    <lineage>
        <taxon>Archaea</taxon>
        <taxon>Methanobacteriati</taxon>
        <taxon>Methanobacteriota</taxon>
        <taxon>Stenosarchaea group</taxon>
        <taxon>Halobacteria</taxon>
        <taxon>Halobacteriales</taxon>
        <taxon>Natrialbaceae</taxon>
        <taxon>Natrialba</taxon>
    </lineage>
</organism>
<dbReference type="GeneID" id="8824447"/>
<reference evidence="2 4" key="2">
    <citation type="journal article" date="2012" name="BMC Genomics">
        <title>A comparative genomics perspective on the genetic content of the alkaliphilic haloarchaeon Natrialba magadii ATCC 43099T.</title>
        <authorList>
            <person name="Siddaramappa S."/>
            <person name="Challacombe J.F."/>
            <person name="Decastro R.E."/>
            <person name="Pfeiffer F."/>
            <person name="Sastre D.E."/>
            <person name="Gimenez M.I."/>
            <person name="Paggi R.A."/>
            <person name="Detter J.C."/>
            <person name="Davenport K.W."/>
            <person name="Goodwin L.A."/>
            <person name="Kyrpides N."/>
            <person name="Tapia R."/>
            <person name="Pitluck S."/>
            <person name="Lucas S."/>
            <person name="Woyke T."/>
            <person name="Maupin-Furlow J.A."/>
        </authorList>
    </citation>
    <scope>NUCLEOTIDE SEQUENCE [LARGE SCALE GENOMIC DNA]</scope>
    <source>
        <strain evidence="2">ATCC 43099</strain>
        <strain evidence="4">ATCC 43099 / DSM 3394 / CCM 3739 / CIP 104546 / IAM 13178 / JCM 8861 / NBRC 102185 / NCIMB 2190 / MS3</strain>
    </source>
</reference>
<protein>
    <submittedName>
        <fullName evidence="2">Uncharacterized protein</fullName>
    </submittedName>
</protein>
<reference evidence="3 5" key="3">
    <citation type="journal article" date="2014" name="PLoS Genet.">
        <title>Phylogenetically driven sequencing of extremely halophilic archaea reveals strategies for static and dynamic osmo-response.</title>
        <authorList>
            <person name="Becker E.A."/>
            <person name="Seitzer P.M."/>
            <person name="Tritt A."/>
            <person name="Larsen D."/>
            <person name="Krusor M."/>
            <person name="Yao A.I."/>
            <person name="Wu D."/>
            <person name="Madern D."/>
            <person name="Eisen J.A."/>
            <person name="Darling A.E."/>
            <person name="Facciotti M.T."/>
        </authorList>
    </citation>
    <scope>NUCLEOTIDE SEQUENCE [LARGE SCALE GENOMIC DNA]</scope>
    <source>
        <strain evidence="5">ATCC 43099 / DSM 3394 / CCM 3739 / CIP 104546 / IAM 13178 / JCM 8861 / NBRC 102185 / NCIMB 2190 / MS3</strain>
        <strain evidence="3">MS-3</strain>
    </source>
</reference>
<dbReference type="OrthoDB" id="202153at2157"/>
<reference evidence="2" key="4">
    <citation type="submission" date="2016-09" db="EMBL/GenBank/DDBJ databases">
        <authorList>
            <person name="Pfeiffer F."/>
        </authorList>
    </citation>
    <scope>NUCLEOTIDE SEQUENCE</scope>
    <source>
        <strain evidence="2">ATCC 43099</strain>
    </source>
</reference>
<dbReference type="RefSeq" id="WP_004217480.1">
    <property type="nucleotide sequence ID" value="NC_013922.1"/>
</dbReference>
<gene>
    <name evidence="2" type="ordered locus">Nmag_1612</name>
    <name evidence="3" type="ORF">C500_20591</name>
</gene>
<dbReference type="STRING" id="547559.Nmag_1612"/>
<evidence type="ECO:0000313" key="5">
    <source>
        <dbReference type="Proteomes" id="UP000011543"/>
    </source>
</evidence>
<feature type="compositionally biased region" description="Acidic residues" evidence="1">
    <location>
        <begin position="1"/>
        <end position="10"/>
    </location>
</feature>
<dbReference type="PaxDb" id="547559-Nmag_1612"/>
<reference evidence="4" key="1">
    <citation type="submission" date="2010-02" db="EMBL/GenBank/DDBJ databases">
        <title>Complete sequence of chromosome of Natrialba magadii ATCC 43099.</title>
        <authorList>
            <consortium name="US DOE Joint Genome Institute"/>
            <person name="Lucas S."/>
            <person name="Copeland A."/>
            <person name="Lapidus A."/>
            <person name="Cheng J.-F."/>
            <person name="Bruce D."/>
            <person name="Goodwin L."/>
            <person name="Pitluck S."/>
            <person name="Davenport K."/>
            <person name="Saunders E."/>
            <person name="Detter J.C."/>
            <person name="Han C."/>
            <person name="Tapia R."/>
            <person name="Land M."/>
            <person name="Hauser L."/>
            <person name="Kyrpides N."/>
            <person name="Mikhailova N."/>
            <person name="De Castro R.E."/>
            <person name="Maupin-Furlow J.A."/>
            <person name="Woyke T."/>
        </authorList>
    </citation>
    <scope>NUCLEOTIDE SEQUENCE [LARGE SCALE GENOMIC DNA]</scope>
    <source>
        <strain evidence="4">ATCC 43099 / DSM 3394 / CCM 3739 / CIP 104546 / IAM 13178 / JCM 8861 / NBRC 102185 / NCIMB 2190 / MS3</strain>
    </source>
</reference>
<dbReference type="Proteomes" id="UP000001879">
    <property type="component" value="Chromosome"/>
</dbReference>
<evidence type="ECO:0000256" key="1">
    <source>
        <dbReference type="SAM" id="MobiDB-lite"/>
    </source>
</evidence>
<dbReference type="EMBL" id="CP001932">
    <property type="protein sequence ID" value="ADD05188.1"/>
    <property type="molecule type" value="Genomic_DNA"/>
</dbReference>
<sequence length="124" mass="13236">MNTDTNDADNADGSNSTTSPYFDSVINRANTPTTPEDALSAAINAAATVAAHSDRLESDLTDEDAARLNRLRIAQAFDDAEARHQEPEPLSGGPATGACQYCVEGTTATEWLTTNHAVNLEERR</sequence>
<proteinExistence type="predicted"/>
<dbReference type="AlphaFoldDB" id="D3SUD0"/>
<evidence type="ECO:0000313" key="2">
    <source>
        <dbReference type="EMBL" id="ADD05188.1"/>
    </source>
</evidence>
<name>D3SUD0_NATMM</name>
<keyword evidence="4" id="KW-1185">Reference proteome</keyword>
<evidence type="ECO:0000313" key="4">
    <source>
        <dbReference type="Proteomes" id="UP000001879"/>
    </source>
</evidence>
<accession>D3SUD0</accession>